<accession>A0A926NQU5</accession>
<dbReference type="SMART" id="SM00858">
    <property type="entry name" value="SAF"/>
    <property type="match status" value="1"/>
</dbReference>
<dbReference type="PANTHER" id="PTHR36307">
    <property type="entry name" value="FLAGELLA BASAL BODY P-RING FORMATION PROTEIN FLGA"/>
    <property type="match status" value="1"/>
</dbReference>
<reference evidence="6" key="1">
    <citation type="submission" date="2020-05" db="EMBL/GenBank/DDBJ databases">
        <title>Identification of trans-AT polyketide cluster in two marine bacteria, producers of a novel glutaramide-containing polyketide sesbanimide D and analogs.</title>
        <authorList>
            <person name="Kacar D."/>
            <person name="Rodriguez P."/>
            <person name="Canedo L."/>
            <person name="Gonzalez E."/>
            <person name="Galan B."/>
            <person name="De La Calle F."/>
            <person name="Garcia J.L."/>
        </authorList>
    </citation>
    <scope>NUCLEOTIDE SEQUENCE</scope>
    <source>
        <strain evidence="6">PHM038</strain>
    </source>
</reference>
<dbReference type="EMBL" id="JABFCZ010000005">
    <property type="protein sequence ID" value="MBD1545682.1"/>
    <property type="molecule type" value="Genomic_DNA"/>
</dbReference>
<sequence length="154" mass="16683">MILRSAGFCLTFWGAVLASMAAPQAGSIQLPVPRSTIHPGHEITQQNLIERYFPERTTLQFAVISDRSQLVGMVARRTLLPGKPVPVNAVSVQTLVDRGGQGRLVFREQGLFIVMQVEVLQSGGVGDYVRVRNVDSGVVVTGKVQQDGTILAEN</sequence>
<dbReference type="CDD" id="cd11614">
    <property type="entry name" value="SAF_CpaB_FlgA_like"/>
    <property type="match status" value="1"/>
</dbReference>
<evidence type="ECO:0000256" key="4">
    <source>
        <dbReference type="RuleBase" id="RU362063"/>
    </source>
</evidence>
<keyword evidence="6" id="KW-0969">Cilium</keyword>
<comment type="similarity">
    <text evidence="4">Belongs to the FlgA family.</text>
</comment>
<dbReference type="InterPro" id="IPR039246">
    <property type="entry name" value="Flagellar_FlgA"/>
</dbReference>
<evidence type="ECO:0000256" key="3">
    <source>
        <dbReference type="ARBA" id="ARBA00022764"/>
    </source>
</evidence>
<keyword evidence="6" id="KW-0966">Cell projection</keyword>
<feature type="chain" id="PRO_5038171483" description="Flagella basal body P-ring formation protein FlgA" evidence="4">
    <location>
        <begin position="22"/>
        <end position="154"/>
    </location>
</feature>
<evidence type="ECO:0000256" key="2">
    <source>
        <dbReference type="ARBA" id="ARBA00022729"/>
    </source>
</evidence>
<keyword evidence="3 4" id="KW-0574">Periplasm</keyword>
<feature type="domain" description="SAF" evidence="5">
    <location>
        <begin position="28"/>
        <end position="91"/>
    </location>
</feature>
<name>A0A926NQU5_9HYPH</name>
<dbReference type="Gene3D" id="2.30.30.760">
    <property type="match status" value="1"/>
</dbReference>
<dbReference type="AlphaFoldDB" id="A0A926NQU5"/>
<comment type="function">
    <text evidence="4">Involved in the assembly process of the P-ring formation. It may associate with FlgF on the rod constituting a structure essential for the P-ring assembly or may act as a modulator protein for the P-ring assembly.</text>
</comment>
<proteinExistence type="inferred from homology"/>
<evidence type="ECO:0000313" key="7">
    <source>
        <dbReference type="Proteomes" id="UP000598467"/>
    </source>
</evidence>
<dbReference type="RefSeq" id="WP_190290357.1">
    <property type="nucleotide sequence ID" value="NZ_JABFCZ010000005.1"/>
</dbReference>
<dbReference type="Pfam" id="PF13144">
    <property type="entry name" value="ChapFlgA"/>
    <property type="match status" value="1"/>
</dbReference>
<keyword evidence="6" id="KW-0282">Flagellum</keyword>
<dbReference type="InterPro" id="IPR017585">
    <property type="entry name" value="SAF_FlgA"/>
</dbReference>
<comment type="subcellular location">
    <subcellularLocation>
        <location evidence="1 4">Periplasm</location>
    </subcellularLocation>
</comment>
<dbReference type="NCBIfam" id="TIGR03170">
    <property type="entry name" value="flgA_cterm"/>
    <property type="match status" value="1"/>
</dbReference>
<organism evidence="6 7">
    <name type="scientific">Roseibium aggregatum</name>
    <dbReference type="NCBI Taxonomy" id="187304"/>
    <lineage>
        <taxon>Bacteria</taxon>
        <taxon>Pseudomonadati</taxon>
        <taxon>Pseudomonadota</taxon>
        <taxon>Alphaproteobacteria</taxon>
        <taxon>Hyphomicrobiales</taxon>
        <taxon>Stappiaceae</taxon>
        <taxon>Roseibium</taxon>
    </lineage>
</organism>
<dbReference type="InterPro" id="IPR013974">
    <property type="entry name" value="SAF"/>
</dbReference>
<protein>
    <recommendedName>
        <fullName evidence="4">Flagella basal body P-ring formation protein FlgA</fullName>
    </recommendedName>
</protein>
<feature type="signal peptide" evidence="4">
    <location>
        <begin position="1"/>
        <end position="21"/>
    </location>
</feature>
<dbReference type="PANTHER" id="PTHR36307:SF1">
    <property type="entry name" value="FLAGELLA BASAL BODY P-RING FORMATION PROTEIN FLGA"/>
    <property type="match status" value="1"/>
</dbReference>
<gene>
    <name evidence="6" type="primary">flgA</name>
    <name evidence="6" type="ORF">HK439_05370</name>
</gene>
<evidence type="ECO:0000256" key="1">
    <source>
        <dbReference type="ARBA" id="ARBA00004418"/>
    </source>
</evidence>
<dbReference type="Proteomes" id="UP000598467">
    <property type="component" value="Unassembled WGS sequence"/>
</dbReference>
<keyword evidence="2 4" id="KW-0732">Signal</keyword>
<dbReference type="GO" id="GO:0042597">
    <property type="term" value="C:periplasmic space"/>
    <property type="evidence" value="ECO:0007669"/>
    <property type="project" value="UniProtKB-SubCell"/>
</dbReference>
<evidence type="ECO:0000259" key="5">
    <source>
        <dbReference type="SMART" id="SM00858"/>
    </source>
</evidence>
<keyword evidence="4" id="KW-1005">Bacterial flagellum biogenesis</keyword>
<dbReference type="GO" id="GO:0044780">
    <property type="term" value="P:bacterial-type flagellum assembly"/>
    <property type="evidence" value="ECO:0007669"/>
    <property type="project" value="InterPro"/>
</dbReference>
<evidence type="ECO:0000313" key="6">
    <source>
        <dbReference type="EMBL" id="MBD1545682.1"/>
    </source>
</evidence>
<comment type="caution">
    <text evidence="6">The sequence shown here is derived from an EMBL/GenBank/DDBJ whole genome shotgun (WGS) entry which is preliminary data.</text>
</comment>